<dbReference type="EMBL" id="CM044707">
    <property type="protein sequence ID" value="KAI5653655.1"/>
    <property type="molecule type" value="Genomic_DNA"/>
</dbReference>
<evidence type="ECO:0000313" key="1">
    <source>
        <dbReference type="EMBL" id="KAI5653655.1"/>
    </source>
</evidence>
<sequence>MEKKHLSSIANSIIQRCAEEMQTSVDALIKEFEAGCQPVLGEYSRKLIEYCSSRALTNLCATMHEKVSDGSFSRLTFDMMIAWKMPDSTDEELKCESVSKEKEDVKVVAQPTPEDDIPLFYSDIMPLLVDHDESVNEDAFVWLATLVPLAADVVNGRFTFETFTAPTGHQLHFPAYDKFLKEIDKCIKLLQTKATPAGVELADDEFILHVEGTASTQRVVRHIGGTSWPGRLTLTNYALYFEASGVVSYENALKIDLSKQTEQSVKPAATGPWGAPLFNKAIELESSELQESVILEFPEMTSATRRDHWLALVREIMLLHRFLSKFNTISPVEEWEMHARTILGIIRLHAAREMLRISPPVPQNFLIFTLCDELPKGDYVLEELATNLKNIKSRHPCSASTVLRSLTASQVCIPRCDAEKIRDSNETVYTSDVSSLESTVDQVREKAREMDKAKATVEGLKEEGVMDSAQVLLGLIKPLYRFIPLSQEIFMWEKPDATLSVIVLIIAVVYKEWIGKAIAAVLLSAVVHLLWARWRKIGSKHEKIIICTASDKPAMESIVSAQQGLRTLHEVMQYTNIAILKLWSIITSRSPKHTNDVMVVMSISAIILAVIPFKFILLGTILYGFMMTSKFGKLMQNDQGNRRLNEWWGSIPVVPVEIIDKFPDSST</sequence>
<proteinExistence type="predicted"/>
<dbReference type="Proteomes" id="UP001060085">
    <property type="component" value="Linkage Group LG07"/>
</dbReference>
<keyword evidence="2" id="KW-1185">Reference proteome</keyword>
<name>A0ACB9ZZG5_CATRO</name>
<comment type="caution">
    <text evidence="1">The sequence shown here is derived from an EMBL/GenBank/DDBJ whole genome shotgun (WGS) entry which is preliminary data.</text>
</comment>
<organism evidence="1 2">
    <name type="scientific">Catharanthus roseus</name>
    <name type="common">Madagascar periwinkle</name>
    <name type="synonym">Vinca rosea</name>
    <dbReference type="NCBI Taxonomy" id="4058"/>
    <lineage>
        <taxon>Eukaryota</taxon>
        <taxon>Viridiplantae</taxon>
        <taxon>Streptophyta</taxon>
        <taxon>Embryophyta</taxon>
        <taxon>Tracheophyta</taxon>
        <taxon>Spermatophyta</taxon>
        <taxon>Magnoliopsida</taxon>
        <taxon>eudicotyledons</taxon>
        <taxon>Gunneridae</taxon>
        <taxon>Pentapetalae</taxon>
        <taxon>asterids</taxon>
        <taxon>lamiids</taxon>
        <taxon>Gentianales</taxon>
        <taxon>Apocynaceae</taxon>
        <taxon>Rauvolfioideae</taxon>
        <taxon>Vinceae</taxon>
        <taxon>Catharanthinae</taxon>
        <taxon>Catharanthus</taxon>
    </lineage>
</organism>
<protein>
    <submittedName>
        <fullName evidence="1">Uncharacterized protein</fullName>
    </submittedName>
</protein>
<reference evidence="2" key="1">
    <citation type="journal article" date="2023" name="Nat. Plants">
        <title>Single-cell RNA sequencing provides a high-resolution roadmap for understanding the multicellular compartmentation of specialized metabolism.</title>
        <authorList>
            <person name="Sun S."/>
            <person name="Shen X."/>
            <person name="Li Y."/>
            <person name="Li Y."/>
            <person name="Wang S."/>
            <person name="Li R."/>
            <person name="Zhang H."/>
            <person name="Shen G."/>
            <person name="Guo B."/>
            <person name="Wei J."/>
            <person name="Xu J."/>
            <person name="St-Pierre B."/>
            <person name="Chen S."/>
            <person name="Sun C."/>
        </authorList>
    </citation>
    <scope>NUCLEOTIDE SEQUENCE [LARGE SCALE GENOMIC DNA]</scope>
</reference>
<accession>A0ACB9ZZG5</accession>
<evidence type="ECO:0000313" key="2">
    <source>
        <dbReference type="Proteomes" id="UP001060085"/>
    </source>
</evidence>
<gene>
    <name evidence="1" type="ORF">M9H77_30842</name>
</gene>